<sequence length="125" mass="14054">MGSQKLLQSRLVVMVAATILVSLLLAETAIAAEYYTKGNVWIRNCDKNKDGHPDYPPNSNNSKCSRLKVVPKRKKVTVYCRIPGECVHGDCYWLYVKYGSTSGWMSDYWVDCGGKVCPVSRCRNV</sequence>
<dbReference type="GeneID" id="112285612"/>
<gene>
    <name evidence="3" type="primary">LOC112285612</name>
    <name evidence="2" type="ORF">PHYPA_012027</name>
</gene>
<evidence type="ECO:0000313" key="2">
    <source>
        <dbReference type="EMBL" id="PNR50130.1"/>
    </source>
</evidence>
<dbReference type="Gramene" id="Pp3c8_24780V3.2">
    <property type="protein sequence ID" value="Pp3c8_24780V3.2"/>
    <property type="gene ID" value="Pp3c8_24780"/>
</dbReference>
<evidence type="ECO:0008006" key="5">
    <source>
        <dbReference type="Google" id="ProtNLM"/>
    </source>
</evidence>
<keyword evidence="1" id="KW-0732">Signal</keyword>
<dbReference type="RefSeq" id="XP_024382333.1">
    <property type="nucleotide sequence ID" value="XM_024526565.2"/>
</dbReference>
<reference evidence="3" key="3">
    <citation type="submission" date="2020-12" db="UniProtKB">
        <authorList>
            <consortium name="EnsemblPlants"/>
        </authorList>
    </citation>
    <scope>IDENTIFICATION</scope>
</reference>
<reference evidence="2 4" key="2">
    <citation type="journal article" date="2018" name="Plant J.">
        <title>The Physcomitrella patens chromosome-scale assembly reveals moss genome structure and evolution.</title>
        <authorList>
            <person name="Lang D."/>
            <person name="Ullrich K.K."/>
            <person name="Murat F."/>
            <person name="Fuchs J."/>
            <person name="Jenkins J."/>
            <person name="Haas F.B."/>
            <person name="Piednoel M."/>
            <person name="Gundlach H."/>
            <person name="Van Bel M."/>
            <person name="Meyberg R."/>
            <person name="Vives C."/>
            <person name="Morata J."/>
            <person name="Symeonidi A."/>
            <person name="Hiss M."/>
            <person name="Muchero W."/>
            <person name="Kamisugi Y."/>
            <person name="Saleh O."/>
            <person name="Blanc G."/>
            <person name="Decker E.L."/>
            <person name="van Gessel N."/>
            <person name="Grimwood J."/>
            <person name="Hayes R.D."/>
            <person name="Graham S.W."/>
            <person name="Gunter L.E."/>
            <person name="McDaniel S.F."/>
            <person name="Hoernstein S.N.W."/>
            <person name="Larsson A."/>
            <person name="Li F.W."/>
            <person name="Perroud P.F."/>
            <person name="Phillips J."/>
            <person name="Ranjan P."/>
            <person name="Rokshar D.S."/>
            <person name="Rothfels C.J."/>
            <person name="Schneider L."/>
            <person name="Shu S."/>
            <person name="Stevenson D.W."/>
            <person name="Thummler F."/>
            <person name="Tillich M."/>
            <person name="Villarreal Aguilar J.C."/>
            <person name="Widiez T."/>
            <person name="Wong G.K."/>
            <person name="Wymore A."/>
            <person name="Zhang Y."/>
            <person name="Zimmer A.D."/>
            <person name="Quatrano R.S."/>
            <person name="Mayer K.F.X."/>
            <person name="Goodstein D."/>
            <person name="Casacuberta J.M."/>
            <person name="Vandepoele K."/>
            <person name="Reski R."/>
            <person name="Cuming A.C."/>
            <person name="Tuskan G.A."/>
            <person name="Maumus F."/>
            <person name="Salse J."/>
            <person name="Schmutz J."/>
            <person name="Rensing S.A."/>
        </authorList>
    </citation>
    <scope>NUCLEOTIDE SEQUENCE [LARGE SCALE GENOMIC DNA]</scope>
    <source>
        <strain evidence="3 4">cv. Gransden 2004</strain>
    </source>
</reference>
<accession>A0A2K1K8M1</accession>
<keyword evidence="4" id="KW-1185">Reference proteome</keyword>
<evidence type="ECO:0000313" key="4">
    <source>
        <dbReference type="Proteomes" id="UP000006727"/>
    </source>
</evidence>
<dbReference type="EnsemblPlants" id="Pp3c8_24780V3.2">
    <property type="protein sequence ID" value="Pp3c8_24780V3.2"/>
    <property type="gene ID" value="Pp3c8_24780"/>
</dbReference>
<dbReference type="PaxDb" id="3218-PP1S221_7V6.1"/>
<organism evidence="2">
    <name type="scientific">Physcomitrium patens</name>
    <name type="common">Spreading-leaved earth moss</name>
    <name type="synonym">Physcomitrella patens</name>
    <dbReference type="NCBI Taxonomy" id="3218"/>
    <lineage>
        <taxon>Eukaryota</taxon>
        <taxon>Viridiplantae</taxon>
        <taxon>Streptophyta</taxon>
        <taxon>Embryophyta</taxon>
        <taxon>Bryophyta</taxon>
        <taxon>Bryophytina</taxon>
        <taxon>Bryopsida</taxon>
        <taxon>Funariidae</taxon>
        <taxon>Funariales</taxon>
        <taxon>Funariaceae</taxon>
        <taxon>Physcomitrium</taxon>
    </lineage>
</organism>
<feature type="chain" id="PRO_5044576406" description="SH3 domain-containing protein" evidence="1">
    <location>
        <begin position="32"/>
        <end position="125"/>
    </location>
</feature>
<dbReference type="AlphaFoldDB" id="A0A2K1K8M1"/>
<dbReference type="EMBL" id="ABEU02000008">
    <property type="protein sequence ID" value="PNR50130.1"/>
    <property type="molecule type" value="Genomic_DNA"/>
</dbReference>
<evidence type="ECO:0000313" key="3">
    <source>
        <dbReference type="EnsemblPlants" id="Pp3c8_24780V3.1"/>
    </source>
</evidence>
<evidence type="ECO:0000256" key="1">
    <source>
        <dbReference type="SAM" id="SignalP"/>
    </source>
</evidence>
<reference evidence="2 4" key="1">
    <citation type="journal article" date="2008" name="Science">
        <title>The Physcomitrella genome reveals evolutionary insights into the conquest of land by plants.</title>
        <authorList>
            <person name="Rensing S."/>
            <person name="Lang D."/>
            <person name="Zimmer A."/>
            <person name="Terry A."/>
            <person name="Salamov A."/>
            <person name="Shapiro H."/>
            <person name="Nishiyama T."/>
            <person name="Perroud P.-F."/>
            <person name="Lindquist E."/>
            <person name="Kamisugi Y."/>
            <person name="Tanahashi T."/>
            <person name="Sakakibara K."/>
            <person name="Fujita T."/>
            <person name="Oishi K."/>
            <person name="Shin-I T."/>
            <person name="Kuroki Y."/>
            <person name="Toyoda A."/>
            <person name="Suzuki Y."/>
            <person name="Hashimoto A."/>
            <person name="Yamaguchi K."/>
            <person name="Sugano A."/>
            <person name="Kohara Y."/>
            <person name="Fujiyama A."/>
            <person name="Anterola A."/>
            <person name="Aoki S."/>
            <person name="Ashton N."/>
            <person name="Barbazuk W.B."/>
            <person name="Barker E."/>
            <person name="Bennetzen J."/>
            <person name="Bezanilla M."/>
            <person name="Blankenship R."/>
            <person name="Cho S.H."/>
            <person name="Dutcher S."/>
            <person name="Estelle M."/>
            <person name="Fawcett J.A."/>
            <person name="Gundlach H."/>
            <person name="Hanada K."/>
            <person name="Heyl A."/>
            <person name="Hicks K.A."/>
            <person name="Hugh J."/>
            <person name="Lohr M."/>
            <person name="Mayer K."/>
            <person name="Melkozernov A."/>
            <person name="Murata T."/>
            <person name="Nelson D."/>
            <person name="Pils B."/>
            <person name="Prigge M."/>
            <person name="Reiss B."/>
            <person name="Renner T."/>
            <person name="Rombauts S."/>
            <person name="Rushton P."/>
            <person name="Sanderfoot A."/>
            <person name="Schween G."/>
            <person name="Shiu S.-H."/>
            <person name="Stueber K."/>
            <person name="Theodoulou F.L."/>
            <person name="Tu H."/>
            <person name="Van de Peer Y."/>
            <person name="Verrier P.J."/>
            <person name="Waters E."/>
            <person name="Wood A."/>
            <person name="Yang L."/>
            <person name="Cove D."/>
            <person name="Cuming A."/>
            <person name="Hasebe M."/>
            <person name="Lucas S."/>
            <person name="Mishler D.B."/>
            <person name="Reski R."/>
            <person name="Grigoriev I."/>
            <person name="Quatrano R.S."/>
            <person name="Boore J.L."/>
        </authorList>
    </citation>
    <scope>NUCLEOTIDE SEQUENCE [LARGE SCALE GENOMIC DNA]</scope>
    <source>
        <strain evidence="3 4">cv. Gransden 2004</strain>
    </source>
</reference>
<protein>
    <recommendedName>
        <fullName evidence="5">SH3 domain-containing protein</fullName>
    </recommendedName>
</protein>
<dbReference type="Proteomes" id="UP000006727">
    <property type="component" value="Chromosome 8"/>
</dbReference>
<proteinExistence type="predicted"/>
<name>A0A2K1K8M1_PHYPA</name>
<feature type="signal peptide" evidence="1">
    <location>
        <begin position="1"/>
        <end position="31"/>
    </location>
</feature>
<dbReference type="Gramene" id="Pp3c8_24780V3.1">
    <property type="protein sequence ID" value="Pp3c8_24780V3.1"/>
    <property type="gene ID" value="Pp3c8_24780"/>
</dbReference>
<dbReference type="OrthoDB" id="3039906at2759"/>
<dbReference type="EnsemblPlants" id="Pp3c8_24780V3.1">
    <property type="protein sequence ID" value="Pp3c8_24780V3.1"/>
    <property type="gene ID" value="Pp3c8_24780"/>
</dbReference>